<feature type="non-terminal residue" evidence="1">
    <location>
        <position position="1"/>
    </location>
</feature>
<reference evidence="1" key="1">
    <citation type="submission" date="2021-03" db="EMBL/GenBank/DDBJ databases">
        <authorList>
            <person name="Tran Van P."/>
        </authorList>
    </citation>
    <scope>NUCLEOTIDE SEQUENCE</scope>
</reference>
<evidence type="ECO:0000313" key="1">
    <source>
        <dbReference type="EMBL" id="CAG2054401.1"/>
    </source>
</evidence>
<accession>A0ABN7NLM4</accession>
<protein>
    <recommendedName>
        <fullName evidence="3">RNA polymerase II nuclear localization protein SLC7A6OS</fullName>
    </recommendedName>
</protein>
<evidence type="ECO:0000313" key="2">
    <source>
        <dbReference type="Proteomes" id="UP001153148"/>
    </source>
</evidence>
<evidence type="ECO:0008006" key="3">
    <source>
        <dbReference type="Google" id="ProtNLM"/>
    </source>
</evidence>
<organism evidence="1 2">
    <name type="scientific">Timema podura</name>
    <name type="common">Walking stick</name>
    <dbReference type="NCBI Taxonomy" id="61482"/>
    <lineage>
        <taxon>Eukaryota</taxon>
        <taxon>Metazoa</taxon>
        <taxon>Ecdysozoa</taxon>
        <taxon>Arthropoda</taxon>
        <taxon>Hexapoda</taxon>
        <taxon>Insecta</taxon>
        <taxon>Pterygota</taxon>
        <taxon>Neoptera</taxon>
        <taxon>Polyneoptera</taxon>
        <taxon>Phasmatodea</taxon>
        <taxon>Timematodea</taxon>
        <taxon>Timematoidea</taxon>
        <taxon>Timematidae</taxon>
        <taxon>Timema</taxon>
    </lineage>
</organism>
<keyword evidence="2" id="KW-1185">Reference proteome</keyword>
<dbReference type="EMBL" id="CAJPIN010001286">
    <property type="protein sequence ID" value="CAG2054401.1"/>
    <property type="molecule type" value="Genomic_DNA"/>
</dbReference>
<dbReference type="Proteomes" id="UP001153148">
    <property type="component" value="Unassembled WGS sequence"/>
</dbReference>
<sequence length="143" mass="16714">QSVLKQSLEDIIATHSVQNKRLVTVPSARILAQFHTYALTLTTATGHWPRTCVTENAAYKDVPLLQVSHLNLCVPHLRPDFVDDIFFPQSDDDFFDDNDDLDEFHLLDWDQGAQGYEFCSVEDYFDYEDYDDYELYEEYDDDD</sequence>
<name>A0ABN7NLM4_TIMPD</name>
<gene>
    <name evidence="1" type="ORF">TPAB3V08_LOCUS1430</name>
</gene>
<comment type="caution">
    <text evidence="1">The sequence shown here is derived from an EMBL/GenBank/DDBJ whole genome shotgun (WGS) entry which is preliminary data.</text>
</comment>
<proteinExistence type="predicted"/>